<dbReference type="InterPro" id="IPR039420">
    <property type="entry name" value="WalR-like"/>
</dbReference>
<evidence type="ECO:0000259" key="9">
    <source>
        <dbReference type="PROSITE" id="PS51755"/>
    </source>
</evidence>
<feature type="modified residue" description="4-aspartylphosphate" evidence="6">
    <location>
        <position position="55"/>
    </location>
</feature>
<dbReference type="Proteomes" id="UP000766336">
    <property type="component" value="Unassembled WGS sequence"/>
</dbReference>
<proteinExistence type="predicted"/>
<evidence type="ECO:0000313" key="10">
    <source>
        <dbReference type="EMBL" id="MBS7813346.1"/>
    </source>
</evidence>
<dbReference type="EMBL" id="JAHCDA010000004">
    <property type="protein sequence ID" value="MBS7813346.1"/>
    <property type="molecule type" value="Genomic_DNA"/>
</dbReference>
<protein>
    <submittedName>
        <fullName evidence="10">Response regulator transcription factor</fullName>
    </submittedName>
</protein>
<evidence type="ECO:0000256" key="4">
    <source>
        <dbReference type="ARBA" id="ARBA00023125"/>
    </source>
</evidence>
<reference evidence="10 11" key="1">
    <citation type="submission" date="2021-05" db="EMBL/GenBank/DDBJ databases">
        <title>Roseococcus sp. XZZS9, whole genome shotgun sequencing project.</title>
        <authorList>
            <person name="Zhao G."/>
            <person name="Shen L."/>
        </authorList>
    </citation>
    <scope>NUCLEOTIDE SEQUENCE [LARGE SCALE GENOMIC DNA]</scope>
    <source>
        <strain evidence="10 11">XZZS9</strain>
    </source>
</reference>
<sequence>MSNQPRILVVDDDPDFAQLLSDYLGLHGCQVLAVQDEPQLQSAVTTFVPDLVLLDQRLGHVSGTDVLRGLRAISDVPVIIVTGTSETMDRIVNLEIGADDEMEKTVTPREMLARIRSVLRRRRREHEVPAEPARPSWHLDGERRVLRRPGGAVCSLTNAEFETLQILHAAKGNPVSRAELCREVFGRPFRVGDRAVDTIVKNLRRKIEPDASDFVSIQAVRTFGYVFVGFP</sequence>
<dbReference type="PROSITE" id="PS51755">
    <property type="entry name" value="OMPR_PHOB"/>
    <property type="match status" value="1"/>
</dbReference>
<keyword evidence="1 6" id="KW-0597">Phosphoprotein</keyword>
<feature type="DNA-binding region" description="OmpR/PhoB-type" evidence="7">
    <location>
        <begin position="129"/>
        <end position="229"/>
    </location>
</feature>
<evidence type="ECO:0000256" key="6">
    <source>
        <dbReference type="PROSITE-ProRule" id="PRU00169"/>
    </source>
</evidence>
<dbReference type="PANTHER" id="PTHR48111:SF4">
    <property type="entry name" value="DNA-BINDING DUAL TRANSCRIPTIONAL REGULATOR OMPR"/>
    <property type="match status" value="1"/>
</dbReference>
<keyword evidence="2" id="KW-0902">Two-component regulatory system</keyword>
<dbReference type="InterPro" id="IPR001789">
    <property type="entry name" value="Sig_transdc_resp-reg_receiver"/>
</dbReference>
<evidence type="ECO:0000256" key="5">
    <source>
        <dbReference type="ARBA" id="ARBA00023163"/>
    </source>
</evidence>
<organism evidence="10 11">
    <name type="scientific">Roseococcus pinisoli</name>
    <dbReference type="NCBI Taxonomy" id="2835040"/>
    <lineage>
        <taxon>Bacteria</taxon>
        <taxon>Pseudomonadati</taxon>
        <taxon>Pseudomonadota</taxon>
        <taxon>Alphaproteobacteria</taxon>
        <taxon>Acetobacterales</taxon>
        <taxon>Roseomonadaceae</taxon>
        <taxon>Roseococcus</taxon>
    </lineage>
</organism>
<dbReference type="InterPro" id="IPR001867">
    <property type="entry name" value="OmpR/PhoB-type_DNA-bd"/>
</dbReference>
<dbReference type="PANTHER" id="PTHR48111">
    <property type="entry name" value="REGULATOR OF RPOS"/>
    <property type="match status" value="1"/>
</dbReference>
<dbReference type="PROSITE" id="PS50110">
    <property type="entry name" value="RESPONSE_REGULATORY"/>
    <property type="match status" value="1"/>
</dbReference>
<dbReference type="Gene3D" id="6.10.250.690">
    <property type="match status" value="1"/>
</dbReference>
<dbReference type="InterPro" id="IPR011006">
    <property type="entry name" value="CheY-like_superfamily"/>
</dbReference>
<dbReference type="SMART" id="SM00862">
    <property type="entry name" value="Trans_reg_C"/>
    <property type="match status" value="1"/>
</dbReference>
<dbReference type="Pfam" id="PF00486">
    <property type="entry name" value="Trans_reg_C"/>
    <property type="match status" value="1"/>
</dbReference>
<keyword evidence="4 7" id="KW-0238">DNA-binding</keyword>
<dbReference type="RefSeq" id="WP_213672033.1">
    <property type="nucleotide sequence ID" value="NZ_JAHCDA010000004.1"/>
</dbReference>
<dbReference type="SUPFAM" id="SSF46894">
    <property type="entry name" value="C-terminal effector domain of the bipartite response regulators"/>
    <property type="match status" value="1"/>
</dbReference>
<keyword evidence="5" id="KW-0804">Transcription</keyword>
<gene>
    <name evidence="10" type="ORF">KHU32_20560</name>
</gene>
<evidence type="ECO:0000256" key="3">
    <source>
        <dbReference type="ARBA" id="ARBA00023015"/>
    </source>
</evidence>
<dbReference type="InterPro" id="IPR036388">
    <property type="entry name" value="WH-like_DNA-bd_sf"/>
</dbReference>
<evidence type="ECO:0000256" key="7">
    <source>
        <dbReference type="PROSITE-ProRule" id="PRU01091"/>
    </source>
</evidence>
<feature type="domain" description="Response regulatory" evidence="8">
    <location>
        <begin position="6"/>
        <end position="119"/>
    </location>
</feature>
<accession>A0ABS5QI14</accession>
<dbReference type="InterPro" id="IPR016032">
    <property type="entry name" value="Sig_transdc_resp-reg_C-effctor"/>
</dbReference>
<evidence type="ECO:0000313" key="11">
    <source>
        <dbReference type="Proteomes" id="UP000766336"/>
    </source>
</evidence>
<dbReference type="Gene3D" id="1.10.10.10">
    <property type="entry name" value="Winged helix-like DNA-binding domain superfamily/Winged helix DNA-binding domain"/>
    <property type="match status" value="1"/>
</dbReference>
<feature type="domain" description="OmpR/PhoB-type" evidence="9">
    <location>
        <begin position="129"/>
        <end position="229"/>
    </location>
</feature>
<dbReference type="Gene3D" id="3.40.50.2300">
    <property type="match status" value="1"/>
</dbReference>
<evidence type="ECO:0000256" key="2">
    <source>
        <dbReference type="ARBA" id="ARBA00023012"/>
    </source>
</evidence>
<keyword evidence="11" id="KW-1185">Reference proteome</keyword>
<keyword evidence="3" id="KW-0805">Transcription regulation</keyword>
<name>A0ABS5QI14_9PROT</name>
<dbReference type="SMART" id="SM00448">
    <property type="entry name" value="REC"/>
    <property type="match status" value="1"/>
</dbReference>
<dbReference type="SUPFAM" id="SSF52172">
    <property type="entry name" value="CheY-like"/>
    <property type="match status" value="1"/>
</dbReference>
<evidence type="ECO:0000259" key="8">
    <source>
        <dbReference type="PROSITE" id="PS50110"/>
    </source>
</evidence>
<evidence type="ECO:0000256" key="1">
    <source>
        <dbReference type="ARBA" id="ARBA00022553"/>
    </source>
</evidence>
<dbReference type="CDD" id="cd00383">
    <property type="entry name" value="trans_reg_C"/>
    <property type="match status" value="1"/>
</dbReference>
<dbReference type="Pfam" id="PF00072">
    <property type="entry name" value="Response_reg"/>
    <property type="match status" value="1"/>
</dbReference>
<comment type="caution">
    <text evidence="10">The sequence shown here is derived from an EMBL/GenBank/DDBJ whole genome shotgun (WGS) entry which is preliminary data.</text>
</comment>